<keyword evidence="3" id="KW-1185">Reference proteome</keyword>
<gene>
    <name evidence="2" type="ORF">Nocox_36925</name>
</gene>
<accession>A0ABX8UDZ6</accession>
<evidence type="ECO:0008006" key="4">
    <source>
        <dbReference type="Google" id="ProtNLM"/>
    </source>
</evidence>
<dbReference type="InterPro" id="IPR010064">
    <property type="entry name" value="HK97-gp10_tail"/>
</dbReference>
<feature type="region of interest" description="Disordered" evidence="1">
    <location>
        <begin position="74"/>
        <end position="108"/>
    </location>
</feature>
<evidence type="ECO:0000313" key="2">
    <source>
        <dbReference type="EMBL" id="QYC44939.1"/>
    </source>
</evidence>
<dbReference type="NCBIfam" id="TIGR01725">
    <property type="entry name" value="phge_HK97_gp10"/>
    <property type="match status" value="1"/>
</dbReference>
<dbReference type="Proteomes" id="UP000824681">
    <property type="component" value="Chromosome"/>
</dbReference>
<proteinExistence type="predicted"/>
<protein>
    <recommendedName>
        <fullName evidence="4">HK97 gp10 family phage protein</fullName>
    </recommendedName>
</protein>
<evidence type="ECO:0000313" key="3">
    <source>
        <dbReference type="Proteomes" id="UP000824681"/>
    </source>
</evidence>
<reference evidence="2 3" key="1">
    <citation type="journal article" date="2021" name="ACS Chem. Biol.">
        <title>Genomic-Led Discovery of a Novel Glycopeptide Antibiotic by Nonomuraea coxensis DSM 45129.</title>
        <authorList>
            <person name="Yushchuk O."/>
            <person name="Vior N.M."/>
            <person name="Andreo-Vidal A."/>
            <person name="Berini F."/>
            <person name="Ruckert C."/>
            <person name="Busche T."/>
            <person name="Binda E."/>
            <person name="Kalinowski J."/>
            <person name="Truman A.W."/>
            <person name="Marinelli F."/>
        </authorList>
    </citation>
    <scope>NUCLEOTIDE SEQUENCE [LARGE SCALE GENOMIC DNA]</scope>
    <source>
        <strain evidence="2 3">DSM 45129</strain>
    </source>
</reference>
<evidence type="ECO:0000256" key="1">
    <source>
        <dbReference type="SAM" id="MobiDB-lite"/>
    </source>
</evidence>
<feature type="region of interest" description="Disordered" evidence="1">
    <location>
        <begin position="40"/>
        <end position="59"/>
    </location>
</feature>
<dbReference type="EMBL" id="CP068985">
    <property type="protein sequence ID" value="QYC44939.1"/>
    <property type="molecule type" value="Genomic_DNA"/>
</dbReference>
<sequence>MTGLDDLADQLDQAAAELRRKTYDTVKDQAAQLQRAWRDNARRTAGRHGKHYPNSITSEQIPSTSAAIWEIGPEIGRKQGSMGRGFEFGSVNQPPHLDGTRALTQQEPKLDQAIKDLLGKLL</sequence>
<organism evidence="2 3">
    <name type="scientific">Nonomuraea coxensis DSM 45129</name>
    <dbReference type="NCBI Taxonomy" id="1122611"/>
    <lineage>
        <taxon>Bacteria</taxon>
        <taxon>Bacillati</taxon>
        <taxon>Actinomycetota</taxon>
        <taxon>Actinomycetes</taxon>
        <taxon>Streptosporangiales</taxon>
        <taxon>Streptosporangiaceae</taxon>
        <taxon>Nonomuraea</taxon>
    </lineage>
</organism>
<dbReference type="RefSeq" id="WP_020545097.1">
    <property type="nucleotide sequence ID" value="NZ_CP068985.1"/>
</dbReference>
<name>A0ABX8UDZ6_9ACTN</name>